<dbReference type="EMBL" id="JARJCM010000146">
    <property type="protein sequence ID" value="KAJ7025956.1"/>
    <property type="molecule type" value="Genomic_DNA"/>
</dbReference>
<proteinExistence type="predicted"/>
<evidence type="ECO:0000256" key="1">
    <source>
        <dbReference type="SAM" id="Coils"/>
    </source>
</evidence>
<evidence type="ECO:0000313" key="2">
    <source>
        <dbReference type="EMBL" id="KAJ7025956.1"/>
    </source>
</evidence>
<gene>
    <name evidence="2" type="ORF">C8F04DRAFT_1268675</name>
</gene>
<sequence>MDPFPSRTFTFITAPIGGAAVPPNIAPPNSAPLFTTFAVAPSTAPTVRAQTQARYRAANLELERDKARRRMRQRRESQHLRASPVFARYRVHVERHIGAIYGDPSDPAYAAGYERFRYRERTELCDREDAVFILTRSIPEHRADFGEDDIDRCLDQLNRCTLALVFDWEDINCVRAWSKIDGRPAGAPLDDDDLEFMFRHADPSPTFDNMDACGCI</sequence>
<evidence type="ECO:0000313" key="3">
    <source>
        <dbReference type="Proteomes" id="UP001218188"/>
    </source>
</evidence>
<protein>
    <submittedName>
        <fullName evidence="2">Uncharacterized protein</fullName>
    </submittedName>
</protein>
<reference evidence="2" key="1">
    <citation type="submission" date="2023-03" db="EMBL/GenBank/DDBJ databases">
        <title>Massive genome expansion in bonnet fungi (Mycena s.s.) driven by repeated elements and novel gene families across ecological guilds.</title>
        <authorList>
            <consortium name="Lawrence Berkeley National Laboratory"/>
            <person name="Harder C.B."/>
            <person name="Miyauchi S."/>
            <person name="Viragh M."/>
            <person name="Kuo A."/>
            <person name="Thoen E."/>
            <person name="Andreopoulos B."/>
            <person name="Lu D."/>
            <person name="Skrede I."/>
            <person name="Drula E."/>
            <person name="Henrissat B."/>
            <person name="Morin E."/>
            <person name="Kohler A."/>
            <person name="Barry K."/>
            <person name="LaButti K."/>
            <person name="Morin E."/>
            <person name="Salamov A."/>
            <person name="Lipzen A."/>
            <person name="Mereny Z."/>
            <person name="Hegedus B."/>
            <person name="Baldrian P."/>
            <person name="Stursova M."/>
            <person name="Weitz H."/>
            <person name="Taylor A."/>
            <person name="Grigoriev I.V."/>
            <person name="Nagy L.G."/>
            <person name="Martin F."/>
            <person name="Kauserud H."/>
        </authorList>
    </citation>
    <scope>NUCLEOTIDE SEQUENCE</scope>
    <source>
        <strain evidence="2">CBHHK200</strain>
    </source>
</reference>
<dbReference type="AlphaFoldDB" id="A0AAD6WWH2"/>
<keyword evidence="1" id="KW-0175">Coiled coil</keyword>
<name>A0AAD6WWH2_9AGAR</name>
<dbReference type="Proteomes" id="UP001218188">
    <property type="component" value="Unassembled WGS sequence"/>
</dbReference>
<organism evidence="2 3">
    <name type="scientific">Mycena alexandri</name>
    <dbReference type="NCBI Taxonomy" id="1745969"/>
    <lineage>
        <taxon>Eukaryota</taxon>
        <taxon>Fungi</taxon>
        <taxon>Dikarya</taxon>
        <taxon>Basidiomycota</taxon>
        <taxon>Agaricomycotina</taxon>
        <taxon>Agaricomycetes</taxon>
        <taxon>Agaricomycetidae</taxon>
        <taxon>Agaricales</taxon>
        <taxon>Marasmiineae</taxon>
        <taxon>Mycenaceae</taxon>
        <taxon>Mycena</taxon>
    </lineage>
</organism>
<feature type="coiled-coil region" evidence="1">
    <location>
        <begin position="48"/>
        <end position="77"/>
    </location>
</feature>
<comment type="caution">
    <text evidence="2">The sequence shown here is derived from an EMBL/GenBank/DDBJ whole genome shotgun (WGS) entry which is preliminary data.</text>
</comment>
<keyword evidence="3" id="KW-1185">Reference proteome</keyword>
<accession>A0AAD6WWH2</accession>